<evidence type="ECO:0000256" key="1">
    <source>
        <dbReference type="SAM" id="MobiDB-lite"/>
    </source>
</evidence>
<evidence type="ECO:0000313" key="2">
    <source>
        <dbReference type="EMBL" id="KFE61039.1"/>
    </source>
</evidence>
<proteinExistence type="predicted"/>
<keyword evidence="3" id="KW-1185">Reference proteome</keyword>
<dbReference type="Proteomes" id="UP000028725">
    <property type="component" value="Unassembled WGS sequence"/>
</dbReference>
<dbReference type="EMBL" id="JMCB01000025">
    <property type="protein sequence ID" value="KFE61039.1"/>
    <property type="molecule type" value="Genomic_DNA"/>
</dbReference>
<accession>A0A085W026</accession>
<organism evidence="2 3">
    <name type="scientific">Hyalangium minutum</name>
    <dbReference type="NCBI Taxonomy" id="394096"/>
    <lineage>
        <taxon>Bacteria</taxon>
        <taxon>Pseudomonadati</taxon>
        <taxon>Myxococcota</taxon>
        <taxon>Myxococcia</taxon>
        <taxon>Myxococcales</taxon>
        <taxon>Cystobacterineae</taxon>
        <taxon>Archangiaceae</taxon>
        <taxon>Hyalangium</taxon>
    </lineage>
</organism>
<dbReference type="STRING" id="394096.DB31_4474"/>
<protein>
    <submittedName>
        <fullName evidence="2">Uncharacterized protein</fullName>
    </submittedName>
</protein>
<comment type="caution">
    <text evidence="2">The sequence shown here is derived from an EMBL/GenBank/DDBJ whole genome shotgun (WGS) entry which is preliminary data.</text>
</comment>
<gene>
    <name evidence="2" type="ORF">DB31_4474</name>
</gene>
<dbReference type="AlphaFoldDB" id="A0A085W026"/>
<reference evidence="2 3" key="1">
    <citation type="submission" date="2014-04" db="EMBL/GenBank/DDBJ databases">
        <title>Genome assembly of Hyalangium minutum DSM 14724.</title>
        <authorList>
            <person name="Sharma G."/>
            <person name="Subramanian S."/>
        </authorList>
    </citation>
    <scope>NUCLEOTIDE SEQUENCE [LARGE SCALE GENOMIC DNA]</scope>
    <source>
        <strain evidence="2 3">DSM 14724</strain>
    </source>
</reference>
<feature type="region of interest" description="Disordered" evidence="1">
    <location>
        <begin position="32"/>
        <end position="53"/>
    </location>
</feature>
<sequence length="53" mass="5773">MGKALPTQCRRLSRSTPKPCYALGYERERRPRPHALVLGGPGAGSPFLHAASR</sequence>
<evidence type="ECO:0000313" key="3">
    <source>
        <dbReference type="Proteomes" id="UP000028725"/>
    </source>
</evidence>
<name>A0A085W026_9BACT</name>